<dbReference type="AlphaFoldDB" id="E0RTA7"/>
<dbReference type="PaxDb" id="665571-STHERM_c14630"/>
<dbReference type="Proteomes" id="UP000001296">
    <property type="component" value="Chromosome"/>
</dbReference>
<evidence type="ECO:0000313" key="6">
    <source>
        <dbReference type="Proteomes" id="UP000001296"/>
    </source>
</evidence>
<dbReference type="PROSITE" id="PS01124">
    <property type="entry name" value="HTH_ARAC_FAMILY_2"/>
    <property type="match status" value="1"/>
</dbReference>
<keyword evidence="2" id="KW-0238">DNA-binding</keyword>
<dbReference type="SMART" id="SM00342">
    <property type="entry name" value="HTH_ARAC"/>
    <property type="match status" value="1"/>
</dbReference>
<organism evidence="5 6">
    <name type="scientific">Winmispira thermophila (strain ATCC 49972 / DSM 6192 / RI 19.B1)</name>
    <name type="common">Spirochaeta thermophila</name>
    <dbReference type="NCBI Taxonomy" id="665571"/>
    <lineage>
        <taxon>Bacteria</taxon>
        <taxon>Pseudomonadati</taxon>
        <taxon>Spirochaetota</taxon>
        <taxon>Spirochaetia</taxon>
        <taxon>Winmispirales</taxon>
        <taxon>Winmispiraceae</taxon>
        <taxon>Winmispira</taxon>
    </lineage>
</organism>
<dbReference type="Pfam" id="PF12833">
    <property type="entry name" value="HTH_18"/>
    <property type="match status" value="1"/>
</dbReference>
<dbReference type="CDD" id="cd00093">
    <property type="entry name" value="HTH_XRE"/>
    <property type="match status" value="1"/>
</dbReference>
<dbReference type="InterPro" id="IPR018062">
    <property type="entry name" value="HTH_AraC-typ_CS"/>
</dbReference>
<gene>
    <name evidence="5" type="ordered locus">STHERM_c14630</name>
</gene>
<dbReference type="PANTHER" id="PTHR43280:SF2">
    <property type="entry name" value="HTH-TYPE TRANSCRIPTIONAL REGULATOR EXSA"/>
    <property type="match status" value="1"/>
</dbReference>
<dbReference type="Gene3D" id="1.10.10.60">
    <property type="entry name" value="Homeodomain-like"/>
    <property type="match status" value="2"/>
</dbReference>
<evidence type="ECO:0000313" key="5">
    <source>
        <dbReference type="EMBL" id="ADN02403.1"/>
    </source>
</evidence>
<dbReference type="InterPro" id="IPR009057">
    <property type="entry name" value="Homeodomain-like_sf"/>
</dbReference>
<dbReference type="SUPFAM" id="SSF51215">
    <property type="entry name" value="Regulatory protein AraC"/>
    <property type="match status" value="1"/>
</dbReference>
<dbReference type="KEGG" id="sta:STHERM_c14630"/>
<dbReference type="RefSeq" id="WP_013314243.1">
    <property type="nucleotide sequence ID" value="NC_014484.1"/>
</dbReference>
<dbReference type="HOGENOM" id="CLU_000445_88_3_12"/>
<sequence>MEGLFYIENVEYKEHLPFKVFLHNVRECGFHLHKELEMLFVLDGSILVQVEGNQYVCGIDDVVLVHGEELHFTHSMGDQNIVLVFQMDVLYADQWEPGFSQMRFLCNSTLSREGKDQEKYRRLRTELASLMAMSRKTEEGARLRMMERVFRILSLLVSEFRVGEREMRVDRSQIEESMRYFSRVARILKYLDTHYMDRISLSELAEREGVHPSYLSRFFHEKVGLAFKDYLQMVRLQKSLRDLITSSRTITEIAMDYGFPSVKAYETSFRKFYGSTPSAWRSSTMERLAPPPHSVYNPLSRKKAFRLLERYVSSEEDRLR</sequence>
<dbReference type="PANTHER" id="PTHR43280">
    <property type="entry name" value="ARAC-FAMILY TRANSCRIPTIONAL REGULATOR"/>
    <property type="match status" value="1"/>
</dbReference>
<name>E0RTA7_WINT6</name>
<dbReference type="eggNOG" id="COG2207">
    <property type="taxonomic scope" value="Bacteria"/>
</dbReference>
<feature type="domain" description="HTH araC/xylS-type" evidence="4">
    <location>
        <begin position="185"/>
        <end position="283"/>
    </location>
</feature>
<reference evidence="5 6" key="2">
    <citation type="journal article" date="2010" name="J. Bacteriol.">
        <title>Genome sequence of the polysaccharide-degrading, thermophilic anaerobe Spirochaeta thermophila DSM 6192.</title>
        <authorList>
            <person name="Angelov A."/>
            <person name="Liebl S."/>
            <person name="Ballschmiter M."/>
            <person name="Bomeke M."/>
            <person name="Lehmann R."/>
            <person name="Liesegang H."/>
            <person name="Daniel R."/>
            <person name="Liebl W."/>
        </authorList>
    </citation>
    <scope>NUCLEOTIDE SEQUENCE [LARGE SCALE GENOMIC DNA]</scope>
    <source>
        <strain evidence="6">ATCC 49972 / DSM 6192 / RI 19.B1</strain>
    </source>
</reference>
<protein>
    <submittedName>
        <fullName evidence="5">Transcriptional regulatory protein</fullName>
    </submittedName>
</protein>
<dbReference type="InterPro" id="IPR037923">
    <property type="entry name" value="HTH-like"/>
</dbReference>
<dbReference type="GO" id="GO:0003700">
    <property type="term" value="F:DNA-binding transcription factor activity"/>
    <property type="evidence" value="ECO:0007669"/>
    <property type="project" value="InterPro"/>
</dbReference>
<dbReference type="EMBL" id="CP001698">
    <property type="protein sequence ID" value="ADN02403.1"/>
    <property type="molecule type" value="Genomic_DNA"/>
</dbReference>
<keyword evidence="1" id="KW-0805">Transcription regulation</keyword>
<dbReference type="PRINTS" id="PR00032">
    <property type="entry name" value="HTHARAC"/>
</dbReference>
<dbReference type="InterPro" id="IPR018060">
    <property type="entry name" value="HTH_AraC"/>
</dbReference>
<dbReference type="Gene3D" id="2.60.120.10">
    <property type="entry name" value="Jelly Rolls"/>
    <property type="match status" value="1"/>
</dbReference>
<evidence type="ECO:0000256" key="1">
    <source>
        <dbReference type="ARBA" id="ARBA00023015"/>
    </source>
</evidence>
<evidence type="ECO:0000256" key="2">
    <source>
        <dbReference type="ARBA" id="ARBA00023125"/>
    </source>
</evidence>
<dbReference type="InterPro" id="IPR020449">
    <property type="entry name" value="Tscrpt_reg_AraC-type_HTH"/>
</dbReference>
<keyword evidence="3" id="KW-0804">Transcription</keyword>
<evidence type="ECO:0000256" key="3">
    <source>
        <dbReference type="ARBA" id="ARBA00023163"/>
    </source>
</evidence>
<dbReference type="SUPFAM" id="SSF46689">
    <property type="entry name" value="Homeodomain-like"/>
    <property type="match status" value="2"/>
</dbReference>
<dbReference type="GO" id="GO:0043565">
    <property type="term" value="F:sequence-specific DNA binding"/>
    <property type="evidence" value="ECO:0007669"/>
    <property type="project" value="InterPro"/>
</dbReference>
<reference key="1">
    <citation type="submission" date="2009-08" db="EMBL/GenBank/DDBJ databases">
        <title>The genome sequence of Spirochaeta thermophila DSM6192.</title>
        <authorList>
            <person name="Angelov A."/>
            <person name="Mientus M."/>
            <person name="Wittenberg S."/>
            <person name="Lehmann R."/>
            <person name="Liesegang H."/>
            <person name="Daniel R."/>
            <person name="Liebl W."/>
        </authorList>
    </citation>
    <scope>NUCLEOTIDE SEQUENCE</scope>
    <source>
        <strain>DSM 6192</strain>
    </source>
</reference>
<evidence type="ECO:0000259" key="4">
    <source>
        <dbReference type="PROSITE" id="PS01124"/>
    </source>
</evidence>
<dbReference type="InterPro" id="IPR001387">
    <property type="entry name" value="Cro/C1-type_HTH"/>
</dbReference>
<proteinExistence type="predicted"/>
<dbReference type="PROSITE" id="PS00041">
    <property type="entry name" value="HTH_ARAC_FAMILY_1"/>
    <property type="match status" value="1"/>
</dbReference>
<dbReference type="InterPro" id="IPR014710">
    <property type="entry name" value="RmlC-like_jellyroll"/>
</dbReference>
<accession>E0RTA7</accession>